<sequence length="475" mass="49623">MAQLIRHKRSAVAGKVPTAAQLELGELAINTAGGCIFLKKSDGTVVKVCGIDTDSHTGVLYTGDTDPTTYATVNEGDLWHNNAEDTLYAWDGTQWVKAGASFDWQSGAGDPIATNPINVNSVGQPLVDGDQYWDTTANKLWGWDAPNNTWVSMGGSITVADVAPNNPSEGDVWYDSATDYRAFVWVDDSGNGSWVDLSPGVGNKIFIQDAEPAGPSTGDGWIDTDGSGTLVVWNGDAWVEILAGVGTVDGDSIVDGSITTAKLADDAVTNAKIANNAVTLGTQTTGNYVATVTAGSQITVTGSGSETAAVTVAHADTSTLTGWQGTADNGEFVDRIQVDSNGHVTGVVWAEPSGGGGFSGLTKADHSSTLGRNGNYTLTAGTWYIKNTNTADAGTAARRLTIPTTNVAWGFGQSASSDDSQGTGMISFTILPGGGNQTLDRYHTRDPWCILVVTGNTTITTNSNNNQSWSVYKWA</sequence>
<dbReference type="EMBL" id="JAEPCM010000016">
    <property type="protein sequence ID" value="MCG7944889.1"/>
    <property type="molecule type" value="Genomic_DNA"/>
</dbReference>
<reference evidence="1" key="1">
    <citation type="journal article" date="2021" name="Proc. Natl. Acad. Sci. U.S.A.">
        <title>Global biogeography of chemosynthetic symbionts reveals both localized and globally distributed symbiont groups. .</title>
        <authorList>
            <person name="Osvatic J.T."/>
            <person name="Wilkins L.G.E."/>
            <person name="Leibrecht L."/>
            <person name="Leray M."/>
            <person name="Zauner S."/>
            <person name="Polzin J."/>
            <person name="Camacho Y."/>
            <person name="Gros O."/>
            <person name="van Gils J.A."/>
            <person name="Eisen J.A."/>
            <person name="Petersen J.M."/>
            <person name="Yuen B."/>
        </authorList>
    </citation>
    <scope>NUCLEOTIDE SEQUENCE</scope>
    <source>
        <strain evidence="1">MAGclacostrist064TRANS</strain>
    </source>
</reference>
<protein>
    <submittedName>
        <fullName evidence="1">Uncharacterized protein</fullName>
    </submittedName>
</protein>
<evidence type="ECO:0000313" key="2">
    <source>
        <dbReference type="Proteomes" id="UP000886667"/>
    </source>
</evidence>
<organism evidence="1 2">
    <name type="scientific">Candidatus Thiodiazotropha taylori</name>
    <dbReference type="NCBI Taxonomy" id="2792791"/>
    <lineage>
        <taxon>Bacteria</taxon>
        <taxon>Pseudomonadati</taxon>
        <taxon>Pseudomonadota</taxon>
        <taxon>Gammaproteobacteria</taxon>
        <taxon>Chromatiales</taxon>
        <taxon>Sedimenticolaceae</taxon>
        <taxon>Candidatus Thiodiazotropha</taxon>
    </lineage>
</organism>
<name>A0A9E4N362_9GAMM</name>
<gene>
    <name evidence="1" type="ORF">JAZ07_00930</name>
</gene>
<comment type="caution">
    <text evidence="1">The sequence shown here is derived from an EMBL/GenBank/DDBJ whole genome shotgun (WGS) entry which is preliminary data.</text>
</comment>
<dbReference type="Proteomes" id="UP000886667">
    <property type="component" value="Unassembled WGS sequence"/>
</dbReference>
<dbReference type="AlphaFoldDB" id="A0A9E4N362"/>
<proteinExistence type="predicted"/>
<evidence type="ECO:0000313" key="1">
    <source>
        <dbReference type="EMBL" id="MCG7944889.1"/>
    </source>
</evidence>
<accession>A0A9E4N362</accession>